<keyword evidence="2" id="KW-1185">Reference proteome</keyword>
<reference evidence="1 2" key="1">
    <citation type="journal article" date="2019" name="Int. J. Syst. Evol. Microbiol.">
        <title>The Global Catalogue of Microorganisms (GCM) 10K type strain sequencing project: providing services to taxonomists for standard genome sequencing and annotation.</title>
        <authorList>
            <consortium name="The Broad Institute Genomics Platform"/>
            <consortium name="The Broad Institute Genome Sequencing Center for Infectious Disease"/>
            <person name="Wu L."/>
            <person name="Ma J."/>
        </authorList>
    </citation>
    <scope>NUCLEOTIDE SEQUENCE [LARGE SCALE GENOMIC DNA]</scope>
    <source>
        <strain evidence="1 2">JCM 19585</strain>
    </source>
</reference>
<gene>
    <name evidence="1" type="ORF">GCM10009037_06920</name>
</gene>
<organism evidence="1 2">
    <name type="scientific">Halarchaeum grantii</name>
    <dbReference type="NCBI Taxonomy" id="1193105"/>
    <lineage>
        <taxon>Archaea</taxon>
        <taxon>Methanobacteriati</taxon>
        <taxon>Methanobacteriota</taxon>
        <taxon>Stenosarchaea group</taxon>
        <taxon>Halobacteria</taxon>
        <taxon>Halobacteriales</taxon>
        <taxon>Halobacteriaceae</taxon>
    </lineage>
</organism>
<proteinExistence type="predicted"/>
<dbReference type="Proteomes" id="UP000628840">
    <property type="component" value="Unassembled WGS sequence"/>
</dbReference>
<dbReference type="EMBL" id="BMPF01000001">
    <property type="protein sequence ID" value="GGL25902.1"/>
    <property type="molecule type" value="Genomic_DNA"/>
</dbReference>
<evidence type="ECO:0000313" key="2">
    <source>
        <dbReference type="Proteomes" id="UP000628840"/>
    </source>
</evidence>
<accession>A0A830F741</accession>
<name>A0A830F741_9EURY</name>
<dbReference type="AlphaFoldDB" id="A0A830F741"/>
<comment type="caution">
    <text evidence="1">The sequence shown here is derived from an EMBL/GenBank/DDBJ whole genome shotgun (WGS) entry which is preliminary data.</text>
</comment>
<protein>
    <submittedName>
        <fullName evidence="1">Uncharacterized protein</fullName>
    </submittedName>
</protein>
<sequence>MSGPIMVGRVELLAVEERYMSDELEFHGTRKARETSSGAVDIRIPGDALAESDIEPETDVMVATLDGRVILLSEDDVRGLIE</sequence>
<evidence type="ECO:0000313" key="1">
    <source>
        <dbReference type="EMBL" id="GGL25902.1"/>
    </source>
</evidence>